<protein>
    <submittedName>
        <fullName evidence="6">Site-specific recombinase XerD</fullName>
    </submittedName>
</protein>
<reference evidence="7" key="1">
    <citation type="submission" date="2017-04" db="EMBL/GenBank/DDBJ databases">
        <authorList>
            <person name="Varghese N."/>
            <person name="Submissions S."/>
        </authorList>
    </citation>
    <scope>NUCLEOTIDE SEQUENCE [LARGE SCALE GENOMIC DNA]</scope>
    <source>
        <strain evidence="7">DSM 22618</strain>
    </source>
</reference>
<gene>
    <name evidence="6" type="ORF">SAMN02745746_01367</name>
</gene>
<dbReference type="PANTHER" id="PTHR30349:SF77">
    <property type="entry name" value="TYROSINE RECOMBINASE XERC"/>
    <property type="match status" value="1"/>
</dbReference>
<dbReference type="EMBL" id="FXAG01000005">
    <property type="protein sequence ID" value="SMF11022.1"/>
    <property type="molecule type" value="Genomic_DNA"/>
</dbReference>
<proteinExistence type="predicted"/>
<dbReference type="Pfam" id="PF00589">
    <property type="entry name" value="Phage_integrase"/>
    <property type="match status" value="1"/>
</dbReference>
<keyword evidence="7" id="KW-1185">Reference proteome</keyword>
<dbReference type="GO" id="GO:0005737">
    <property type="term" value="C:cytoplasm"/>
    <property type="evidence" value="ECO:0007669"/>
    <property type="project" value="UniProtKB-SubCell"/>
</dbReference>
<evidence type="ECO:0000256" key="1">
    <source>
        <dbReference type="ARBA" id="ARBA00004496"/>
    </source>
</evidence>
<dbReference type="InterPro" id="IPR050090">
    <property type="entry name" value="Tyrosine_recombinase_XerCD"/>
</dbReference>
<dbReference type="Proteomes" id="UP000192920">
    <property type="component" value="Unassembled WGS sequence"/>
</dbReference>
<dbReference type="PROSITE" id="PS51898">
    <property type="entry name" value="TYR_RECOMBINASE"/>
    <property type="match status" value="1"/>
</dbReference>
<name>A0A1Y6BMV5_9NEIS</name>
<dbReference type="CDD" id="cd00397">
    <property type="entry name" value="DNA_BRE_C"/>
    <property type="match status" value="1"/>
</dbReference>
<dbReference type="InterPro" id="IPR002104">
    <property type="entry name" value="Integrase_catalytic"/>
</dbReference>
<dbReference type="PANTHER" id="PTHR30349">
    <property type="entry name" value="PHAGE INTEGRASE-RELATED"/>
    <property type="match status" value="1"/>
</dbReference>
<dbReference type="GO" id="GO:0015074">
    <property type="term" value="P:DNA integration"/>
    <property type="evidence" value="ECO:0007669"/>
    <property type="project" value="UniProtKB-KW"/>
</dbReference>
<dbReference type="RefSeq" id="WP_085275678.1">
    <property type="nucleotide sequence ID" value="NZ_FXAG01000005.1"/>
</dbReference>
<dbReference type="SUPFAM" id="SSF56349">
    <property type="entry name" value="DNA breaking-rejoining enzymes"/>
    <property type="match status" value="1"/>
</dbReference>
<dbReference type="Gene3D" id="1.10.443.10">
    <property type="entry name" value="Intergrase catalytic core"/>
    <property type="match status" value="1"/>
</dbReference>
<organism evidence="6 7">
    <name type="scientific">Pseudogulbenkiania subflava DSM 22618</name>
    <dbReference type="NCBI Taxonomy" id="1123014"/>
    <lineage>
        <taxon>Bacteria</taxon>
        <taxon>Pseudomonadati</taxon>
        <taxon>Pseudomonadota</taxon>
        <taxon>Betaproteobacteria</taxon>
        <taxon>Neisseriales</taxon>
        <taxon>Chromobacteriaceae</taxon>
        <taxon>Pseudogulbenkiania</taxon>
    </lineage>
</organism>
<dbReference type="InterPro" id="IPR010998">
    <property type="entry name" value="Integrase_recombinase_N"/>
</dbReference>
<evidence type="ECO:0000256" key="2">
    <source>
        <dbReference type="ARBA" id="ARBA00022908"/>
    </source>
</evidence>
<evidence type="ECO:0000256" key="3">
    <source>
        <dbReference type="ARBA" id="ARBA00023125"/>
    </source>
</evidence>
<evidence type="ECO:0000256" key="4">
    <source>
        <dbReference type="ARBA" id="ARBA00023172"/>
    </source>
</evidence>
<comment type="subcellular location">
    <subcellularLocation>
        <location evidence="1">Cytoplasm</location>
    </subcellularLocation>
</comment>
<dbReference type="GO" id="GO:0003677">
    <property type="term" value="F:DNA binding"/>
    <property type="evidence" value="ECO:0007669"/>
    <property type="project" value="UniProtKB-KW"/>
</dbReference>
<dbReference type="Gene3D" id="1.10.150.130">
    <property type="match status" value="1"/>
</dbReference>
<dbReference type="GO" id="GO:0006310">
    <property type="term" value="P:DNA recombination"/>
    <property type="evidence" value="ECO:0007669"/>
    <property type="project" value="UniProtKB-KW"/>
</dbReference>
<keyword evidence="4" id="KW-0233">DNA recombination</keyword>
<feature type="domain" description="Tyr recombinase" evidence="5">
    <location>
        <begin position="176"/>
        <end position="384"/>
    </location>
</feature>
<keyword evidence="2" id="KW-0229">DNA integration</keyword>
<dbReference type="InterPro" id="IPR013762">
    <property type="entry name" value="Integrase-like_cat_sf"/>
</dbReference>
<accession>A0A1Y6BMV5</accession>
<sequence length="394" mass="44524">MVGSSLKGLPAGDEVALLVRREGVSVAQGENRSPLHGESCQIAAGNDLEAIECWLATIDNPNTHRAYRKEAYRLLLWSISFRQKSISSLRVDDLHGYFDWLAAPERHRDWPSHWRLINGPLKESSRRQAKIILQALFDYLVNAAYLAANPFRLLGKNQRGRETIAPAGFDSEGQVAINRWIEPALWGWLAEFLGTLPVSTPIRLARVERLRFILLWLYRTAARRSELAGARMGHVHRSHGLWLWRVIGKGGRVVDVPLDHQALEALVRYRRFRGLTDYPGRGEGGVPLVAALDGERAVQGLQIYSSLKWFFRMAEPAARAVEEQWGDALKGASTHWIRHSLASHAARAGVPIHLTAERLRHKSHATTQRYYIHSSLKEQAEAFDRDLLQREGEG</sequence>
<dbReference type="InterPro" id="IPR011010">
    <property type="entry name" value="DNA_brk_join_enz"/>
</dbReference>
<evidence type="ECO:0000313" key="7">
    <source>
        <dbReference type="Proteomes" id="UP000192920"/>
    </source>
</evidence>
<dbReference type="STRING" id="1123014.SAMN02745746_01367"/>
<evidence type="ECO:0000313" key="6">
    <source>
        <dbReference type="EMBL" id="SMF11022.1"/>
    </source>
</evidence>
<dbReference type="AlphaFoldDB" id="A0A1Y6BMV5"/>
<evidence type="ECO:0000259" key="5">
    <source>
        <dbReference type="PROSITE" id="PS51898"/>
    </source>
</evidence>
<keyword evidence="3" id="KW-0238">DNA-binding</keyword>